<dbReference type="Pfam" id="PF00520">
    <property type="entry name" value="Ion_trans"/>
    <property type="match status" value="1"/>
</dbReference>
<dbReference type="InterPro" id="IPR050599">
    <property type="entry name" value="VDCC_alpha-1_subunit"/>
</dbReference>
<keyword evidence="2" id="KW-0813">Transport</keyword>
<keyword evidence="9" id="KW-0325">Glycoprotein</keyword>
<dbReference type="Proteomes" id="UP000262878">
    <property type="component" value="Unassembled WGS sequence"/>
</dbReference>
<comment type="subcellular location">
    <subcellularLocation>
        <location evidence="1">Membrane</location>
        <topology evidence="1">Multi-pass membrane protein</topology>
    </subcellularLocation>
</comment>
<proteinExistence type="predicted"/>
<reference evidence="14 15" key="1">
    <citation type="journal article" date="2018" name="Nat. Biotechnol.">
        <title>A standardized bacterial taxonomy based on genome phylogeny substantially revises the tree of life.</title>
        <authorList>
            <person name="Parks D.H."/>
            <person name="Chuvochina M."/>
            <person name="Waite D.W."/>
            <person name="Rinke C."/>
            <person name="Skarshewski A."/>
            <person name="Chaumeil P.A."/>
            <person name="Hugenholtz P."/>
        </authorList>
    </citation>
    <scope>NUCLEOTIDE SEQUENCE [LARGE SCALE GENOMIC DNA]</scope>
    <source>
        <strain evidence="14">UBA9360</strain>
    </source>
</reference>
<evidence type="ECO:0000256" key="7">
    <source>
        <dbReference type="ARBA" id="ARBA00023065"/>
    </source>
</evidence>
<feature type="transmembrane region" description="Helical" evidence="12">
    <location>
        <begin position="17"/>
        <end position="35"/>
    </location>
</feature>
<sequence>MYEALKGRLAALKNNRLFEFAVITVIIISALEIGAKTYELPNLVNTMLVGLDWFITVFFVVEITIRFIADSDKKHFFKNGWNVFDTLVVVVSLIPVNDSELALLARLVRVFRVLRMISIIPELRTLITSLLKALPQMGYVVLLMFIIFYIYAALGSYLFKDINPFLWENIARSMLTLFRVMTFEDWTDIQYETMEVYPWSWLFYMTFIFLTAFAFLNMVIGIVVNVMDKESRLELQACEQELEQSREQQLNEQIAGLRSEITELKQLIVKQGGHGTNNDAS</sequence>
<evidence type="ECO:0000256" key="2">
    <source>
        <dbReference type="ARBA" id="ARBA00022448"/>
    </source>
</evidence>
<evidence type="ECO:0000256" key="1">
    <source>
        <dbReference type="ARBA" id="ARBA00004141"/>
    </source>
</evidence>
<dbReference type="AlphaFoldDB" id="A0A348WQ94"/>
<dbReference type="Gene3D" id="1.10.287.70">
    <property type="match status" value="1"/>
</dbReference>
<evidence type="ECO:0000256" key="6">
    <source>
        <dbReference type="ARBA" id="ARBA00022989"/>
    </source>
</evidence>
<evidence type="ECO:0000313" key="14">
    <source>
        <dbReference type="EMBL" id="HAR56706.1"/>
    </source>
</evidence>
<accession>A0A348WQ94</accession>
<keyword evidence="10" id="KW-0407">Ion channel</keyword>
<dbReference type="EMBL" id="DMUP01000186">
    <property type="protein sequence ID" value="HAR56706.1"/>
    <property type="molecule type" value="Genomic_DNA"/>
</dbReference>
<evidence type="ECO:0000313" key="15">
    <source>
        <dbReference type="Proteomes" id="UP000262878"/>
    </source>
</evidence>
<feature type="coiled-coil region" evidence="11">
    <location>
        <begin position="228"/>
        <end position="267"/>
    </location>
</feature>
<evidence type="ECO:0000256" key="9">
    <source>
        <dbReference type="ARBA" id="ARBA00023180"/>
    </source>
</evidence>
<dbReference type="InterPro" id="IPR027359">
    <property type="entry name" value="Volt_channel_dom_sf"/>
</dbReference>
<evidence type="ECO:0000256" key="10">
    <source>
        <dbReference type="ARBA" id="ARBA00023303"/>
    </source>
</evidence>
<evidence type="ECO:0000259" key="13">
    <source>
        <dbReference type="Pfam" id="PF00520"/>
    </source>
</evidence>
<feature type="transmembrane region" description="Helical" evidence="12">
    <location>
        <begin position="201"/>
        <end position="226"/>
    </location>
</feature>
<feature type="transmembrane region" description="Helical" evidence="12">
    <location>
        <begin position="139"/>
        <end position="159"/>
    </location>
</feature>
<dbReference type="STRING" id="314276.OS145_00760"/>
<dbReference type="GO" id="GO:0008331">
    <property type="term" value="F:high voltage-gated calcium channel activity"/>
    <property type="evidence" value="ECO:0007669"/>
    <property type="project" value="TreeGrafter"/>
</dbReference>
<keyword evidence="7" id="KW-0406">Ion transport</keyword>
<keyword evidence="3 12" id="KW-0812">Transmembrane</keyword>
<keyword evidence="8 12" id="KW-0472">Membrane</keyword>
<dbReference type="Gene3D" id="1.20.120.350">
    <property type="entry name" value="Voltage-gated potassium channels. Chain C"/>
    <property type="match status" value="1"/>
</dbReference>
<feature type="transmembrane region" description="Helical" evidence="12">
    <location>
        <begin position="47"/>
        <end position="68"/>
    </location>
</feature>
<dbReference type="GO" id="GO:0005891">
    <property type="term" value="C:voltage-gated calcium channel complex"/>
    <property type="evidence" value="ECO:0007669"/>
    <property type="project" value="TreeGrafter"/>
</dbReference>
<keyword evidence="5" id="KW-0851">Voltage-gated channel</keyword>
<gene>
    <name evidence="14" type="ORF">DCR58_07975</name>
</gene>
<organism evidence="14 15">
    <name type="scientific">Idiomarina baltica</name>
    <dbReference type="NCBI Taxonomy" id="190892"/>
    <lineage>
        <taxon>Bacteria</taxon>
        <taxon>Pseudomonadati</taxon>
        <taxon>Pseudomonadota</taxon>
        <taxon>Gammaproteobacteria</taxon>
        <taxon>Alteromonadales</taxon>
        <taxon>Idiomarinaceae</taxon>
        <taxon>Idiomarina</taxon>
    </lineage>
</organism>
<comment type="caution">
    <text evidence="14">The sequence shown here is derived from an EMBL/GenBank/DDBJ whole genome shotgun (WGS) entry which is preliminary data.</text>
</comment>
<feature type="domain" description="Ion transport" evidence="13">
    <location>
        <begin position="16"/>
        <end position="230"/>
    </location>
</feature>
<protein>
    <submittedName>
        <fullName evidence="14">Ion transporter</fullName>
    </submittedName>
</protein>
<keyword evidence="11" id="KW-0175">Coiled coil</keyword>
<evidence type="ECO:0000256" key="5">
    <source>
        <dbReference type="ARBA" id="ARBA00022882"/>
    </source>
</evidence>
<evidence type="ECO:0000256" key="11">
    <source>
        <dbReference type="SAM" id="Coils"/>
    </source>
</evidence>
<evidence type="ECO:0000256" key="8">
    <source>
        <dbReference type="ARBA" id="ARBA00023136"/>
    </source>
</evidence>
<dbReference type="PANTHER" id="PTHR45628:SF7">
    <property type="entry name" value="VOLTAGE-DEPENDENT CALCIUM CHANNEL TYPE A SUBUNIT ALPHA-1"/>
    <property type="match status" value="1"/>
</dbReference>
<keyword evidence="4" id="KW-0106">Calcium</keyword>
<evidence type="ECO:0000256" key="4">
    <source>
        <dbReference type="ARBA" id="ARBA00022837"/>
    </source>
</evidence>
<dbReference type="PANTHER" id="PTHR45628">
    <property type="entry name" value="VOLTAGE-DEPENDENT CALCIUM CHANNEL TYPE A SUBUNIT ALPHA-1"/>
    <property type="match status" value="1"/>
</dbReference>
<name>A0A348WQ94_9GAMM</name>
<keyword evidence="6 12" id="KW-1133">Transmembrane helix</keyword>
<dbReference type="GO" id="GO:0098703">
    <property type="term" value="P:calcium ion import across plasma membrane"/>
    <property type="evidence" value="ECO:0007669"/>
    <property type="project" value="TreeGrafter"/>
</dbReference>
<dbReference type="RefSeq" id="WP_006955457.1">
    <property type="nucleotide sequence ID" value="NZ_DBGH01000049.1"/>
</dbReference>
<evidence type="ECO:0000256" key="12">
    <source>
        <dbReference type="SAM" id="Phobius"/>
    </source>
</evidence>
<dbReference type="SUPFAM" id="SSF81324">
    <property type="entry name" value="Voltage-gated potassium channels"/>
    <property type="match status" value="1"/>
</dbReference>
<evidence type="ECO:0000256" key="3">
    <source>
        <dbReference type="ARBA" id="ARBA00022692"/>
    </source>
</evidence>
<dbReference type="InterPro" id="IPR005821">
    <property type="entry name" value="Ion_trans_dom"/>
</dbReference>